<keyword evidence="3" id="KW-1185">Reference proteome</keyword>
<dbReference type="OrthoDB" id="5765590at2"/>
<accession>A0A1G5QR27</accession>
<dbReference type="EMBL" id="FMWD01000008">
    <property type="protein sequence ID" value="SCZ64202.1"/>
    <property type="molecule type" value="Genomic_DNA"/>
</dbReference>
<sequence length="199" mass="22478">MTTTVCRFTMQQPIIANEGILMDLKKLAKRAFWTLVFLFPFFWLVFTDEGQRFGDVLLLKLTGREEVRINFDELYPSVTEAQLGQVWPDLEFQCQDQASAFGSRLCATDIAAFNKIPSRYVTFFFADERLQAMKIGYQRAYHGAITAHLDGMLGAPMMSSRTDGDGVYQWRAGGGIVVMPQEKLGKNDEPALLWLAKSG</sequence>
<gene>
    <name evidence="2" type="ORF">SAMN03097708_02584</name>
</gene>
<evidence type="ECO:0000313" key="3">
    <source>
        <dbReference type="Proteomes" id="UP000199648"/>
    </source>
</evidence>
<keyword evidence="1" id="KW-0812">Transmembrane</keyword>
<feature type="transmembrane region" description="Helical" evidence="1">
    <location>
        <begin position="30"/>
        <end position="46"/>
    </location>
</feature>
<dbReference type="Proteomes" id="UP000199648">
    <property type="component" value="Unassembled WGS sequence"/>
</dbReference>
<dbReference type="RefSeq" id="WP_092997899.1">
    <property type="nucleotide sequence ID" value="NZ_FMWD01000008.1"/>
</dbReference>
<keyword evidence="1" id="KW-1133">Transmembrane helix</keyword>
<organism evidence="2 3">
    <name type="scientific">Thiohalomonas denitrificans</name>
    <dbReference type="NCBI Taxonomy" id="415747"/>
    <lineage>
        <taxon>Bacteria</taxon>
        <taxon>Pseudomonadati</taxon>
        <taxon>Pseudomonadota</taxon>
        <taxon>Gammaproteobacteria</taxon>
        <taxon>Thiohalomonadales</taxon>
        <taxon>Thiohalomonadaceae</taxon>
        <taxon>Thiohalomonas</taxon>
    </lineage>
</organism>
<evidence type="ECO:0000256" key="1">
    <source>
        <dbReference type="SAM" id="Phobius"/>
    </source>
</evidence>
<evidence type="ECO:0000313" key="2">
    <source>
        <dbReference type="EMBL" id="SCZ64202.1"/>
    </source>
</evidence>
<name>A0A1G5QR27_9GAMM</name>
<dbReference type="AlphaFoldDB" id="A0A1G5QR27"/>
<reference evidence="2 3" key="1">
    <citation type="submission" date="2016-10" db="EMBL/GenBank/DDBJ databases">
        <authorList>
            <person name="de Groot N.N."/>
        </authorList>
    </citation>
    <scope>NUCLEOTIDE SEQUENCE [LARGE SCALE GENOMIC DNA]</scope>
    <source>
        <strain evidence="2 3">HLD2</strain>
    </source>
</reference>
<protein>
    <submittedName>
        <fullName evidence="2">Uncharacterized protein</fullName>
    </submittedName>
</protein>
<proteinExistence type="predicted"/>
<keyword evidence="1" id="KW-0472">Membrane</keyword>